<dbReference type="WBParaSite" id="Csp11.Scaffold629.g8295.t1">
    <property type="protein sequence ID" value="Csp11.Scaffold629.g8295.t1"/>
    <property type="gene ID" value="Csp11.Scaffold629.g8295"/>
</dbReference>
<keyword evidence="2" id="KW-1185">Reference proteome</keyword>
<proteinExistence type="predicted"/>
<evidence type="ECO:0000256" key="1">
    <source>
        <dbReference type="SAM" id="MobiDB-lite"/>
    </source>
</evidence>
<evidence type="ECO:0000313" key="2">
    <source>
        <dbReference type="Proteomes" id="UP000095282"/>
    </source>
</evidence>
<reference evidence="3" key="1">
    <citation type="submission" date="2016-11" db="UniProtKB">
        <authorList>
            <consortium name="WormBaseParasite"/>
        </authorList>
    </citation>
    <scope>IDENTIFICATION</scope>
</reference>
<dbReference type="Proteomes" id="UP000095282">
    <property type="component" value="Unplaced"/>
</dbReference>
<accession>A0A1I7UDQ8</accession>
<dbReference type="InterPro" id="IPR021942">
    <property type="entry name" value="DUF3557"/>
</dbReference>
<name>A0A1I7UDQ8_9PELO</name>
<dbReference type="Pfam" id="PF12078">
    <property type="entry name" value="DUF3557"/>
    <property type="match status" value="1"/>
</dbReference>
<protein>
    <submittedName>
        <fullName evidence="3">FBA_2 domain-containing protein</fullName>
    </submittedName>
</protein>
<dbReference type="eggNOG" id="ENOG502TJ2M">
    <property type="taxonomic scope" value="Eukaryota"/>
</dbReference>
<feature type="region of interest" description="Disordered" evidence="1">
    <location>
        <begin position="68"/>
        <end position="93"/>
    </location>
</feature>
<dbReference type="PANTHER" id="PTHR31379:SF1">
    <property type="entry name" value="F-BOX C PROTEIN-RELATED"/>
    <property type="match status" value="1"/>
</dbReference>
<dbReference type="PANTHER" id="PTHR31379">
    <property type="entry name" value="F-BOX C PROTEIN-RELATED-RELATED"/>
    <property type="match status" value="1"/>
</dbReference>
<evidence type="ECO:0000313" key="3">
    <source>
        <dbReference type="WBParaSite" id="Csp11.Scaffold629.g8295.t1"/>
    </source>
</evidence>
<organism evidence="2 3">
    <name type="scientific">Caenorhabditis tropicalis</name>
    <dbReference type="NCBI Taxonomy" id="1561998"/>
    <lineage>
        <taxon>Eukaryota</taxon>
        <taxon>Metazoa</taxon>
        <taxon>Ecdysozoa</taxon>
        <taxon>Nematoda</taxon>
        <taxon>Chromadorea</taxon>
        <taxon>Rhabditida</taxon>
        <taxon>Rhabditina</taxon>
        <taxon>Rhabditomorpha</taxon>
        <taxon>Rhabditoidea</taxon>
        <taxon>Rhabditidae</taxon>
        <taxon>Peloderinae</taxon>
        <taxon>Caenorhabditis</taxon>
    </lineage>
</organism>
<dbReference type="AlphaFoldDB" id="A0A1I7UDQ8"/>
<feature type="compositionally biased region" description="Basic and acidic residues" evidence="1">
    <location>
        <begin position="76"/>
        <end position="86"/>
    </location>
</feature>
<sequence>MTNEFTYPSLRCIWEYMEPNKRIHITFRSPELRRIDKSITLHIDTLQLDENRFKINDIAYEVDYGHQEVEPEDEKYEERPEEERLGPGDIQAGGESSWYPEITQLTIWGKLESIERQFPDTKPHVIAKKLANLFFEGRCKIVARTLQTREHEKILRLPVGFKVHTNVIKCLSNDFPYILPIVESSSKLTELETYVSEEETLDHPKLRNAKSLILNGFMVLDFMDKLVTLTNEYVGITNDKLSEDDIIGLIRYWINIGKPVGTVWEIACEKEEYGSLLKKLEEEFDGKQDPSDKKFVNKSTFFSSVCMTIPIDSKSQLVIGGIKRENPTCKVSLIRIESMPIELKPMPWITYIMNYVEKLSVFISILIILT</sequence>